<dbReference type="OrthoDB" id="6604867at2759"/>
<reference evidence="1 2" key="1">
    <citation type="submission" date="2019-08" db="EMBL/GenBank/DDBJ databases">
        <authorList>
            <person name="Alioto T."/>
            <person name="Alioto T."/>
            <person name="Gomez Garrido J."/>
        </authorList>
    </citation>
    <scope>NUCLEOTIDE SEQUENCE [LARGE SCALE GENOMIC DNA]</scope>
</reference>
<evidence type="ECO:0000313" key="1">
    <source>
        <dbReference type="EMBL" id="VVC45102.1"/>
    </source>
</evidence>
<proteinExistence type="predicted"/>
<organism evidence="1 2">
    <name type="scientific">Cinara cedri</name>
    <dbReference type="NCBI Taxonomy" id="506608"/>
    <lineage>
        <taxon>Eukaryota</taxon>
        <taxon>Metazoa</taxon>
        <taxon>Ecdysozoa</taxon>
        <taxon>Arthropoda</taxon>
        <taxon>Hexapoda</taxon>
        <taxon>Insecta</taxon>
        <taxon>Pterygota</taxon>
        <taxon>Neoptera</taxon>
        <taxon>Paraneoptera</taxon>
        <taxon>Hemiptera</taxon>
        <taxon>Sternorrhyncha</taxon>
        <taxon>Aphidomorpha</taxon>
        <taxon>Aphidoidea</taxon>
        <taxon>Aphididae</taxon>
        <taxon>Lachninae</taxon>
        <taxon>Cinara</taxon>
    </lineage>
</organism>
<dbReference type="EMBL" id="CABPRJ010002394">
    <property type="protein sequence ID" value="VVC45102.1"/>
    <property type="molecule type" value="Genomic_DNA"/>
</dbReference>
<sequence>MFGFVPKYQGKLVSIYYSIGQNPLADWAIQILDTDIQSINDRFSKLTDHSDLFPFLYNITEISDFDKLMNNYKDLKIVLTSSDGLIPDINVVELYGEIISLQKRFIFETCDLKSALEYVCQNKLIELYFNT</sequence>
<name>A0A5E4NJW7_9HEMI</name>
<protein>
    <submittedName>
        <fullName evidence="1">Uncharacterized protein</fullName>
    </submittedName>
</protein>
<keyword evidence="2" id="KW-1185">Reference proteome</keyword>
<dbReference type="Proteomes" id="UP000325440">
    <property type="component" value="Unassembled WGS sequence"/>
</dbReference>
<evidence type="ECO:0000313" key="2">
    <source>
        <dbReference type="Proteomes" id="UP000325440"/>
    </source>
</evidence>
<gene>
    <name evidence="1" type="ORF">CINCED_3A009107</name>
</gene>
<dbReference type="AlphaFoldDB" id="A0A5E4NJW7"/>
<accession>A0A5E4NJW7</accession>